<reference evidence="1 2" key="1">
    <citation type="submission" date="2014-04" db="EMBL/GenBank/DDBJ databases">
        <authorList>
            <consortium name="DOE Joint Genome Institute"/>
            <person name="Kuo A."/>
            <person name="Kohler A."/>
            <person name="Jargeat P."/>
            <person name="Nagy L.G."/>
            <person name="Floudas D."/>
            <person name="Copeland A."/>
            <person name="Barry K.W."/>
            <person name="Cichocki N."/>
            <person name="Veneault-Fourrey C."/>
            <person name="LaButti K."/>
            <person name="Lindquist E.A."/>
            <person name="Lipzen A."/>
            <person name="Lundell T."/>
            <person name="Morin E."/>
            <person name="Murat C."/>
            <person name="Sun H."/>
            <person name="Tunlid A."/>
            <person name="Henrissat B."/>
            <person name="Grigoriev I.V."/>
            <person name="Hibbett D.S."/>
            <person name="Martin F."/>
            <person name="Nordberg H.P."/>
            <person name="Cantor M.N."/>
            <person name="Hua S.X."/>
        </authorList>
    </citation>
    <scope>NUCLEOTIDE SEQUENCE [LARGE SCALE GENOMIC DNA]</scope>
    <source>
        <strain evidence="1 2">Ve08.2h10</strain>
    </source>
</reference>
<reference evidence="2" key="2">
    <citation type="submission" date="2015-01" db="EMBL/GenBank/DDBJ databases">
        <title>Evolutionary Origins and Diversification of the Mycorrhizal Mutualists.</title>
        <authorList>
            <consortium name="DOE Joint Genome Institute"/>
            <consortium name="Mycorrhizal Genomics Consortium"/>
            <person name="Kohler A."/>
            <person name="Kuo A."/>
            <person name="Nagy L.G."/>
            <person name="Floudas D."/>
            <person name="Copeland A."/>
            <person name="Barry K.W."/>
            <person name="Cichocki N."/>
            <person name="Veneault-Fourrey C."/>
            <person name="LaButti K."/>
            <person name="Lindquist E.A."/>
            <person name="Lipzen A."/>
            <person name="Lundell T."/>
            <person name="Morin E."/>
            <person name="Murat C."/>
            <person name="Riley R."/>
            <person name="Ohm R."/>
            <person name="Sun H."/>
            <person name="Tunlid A."/>
            <person name="Henrissat B."/>
            <person name="Grigoriev I.V."/>
            <person name="Hibbett D.S."/>
            <person name="Martin F."/>
        </authorList>
    </citation>
    <scope>NUCLEOTIDE SEQUENCE [LARGE SCALE GENOMIC DNA]</scope>
    <source>
        <strain evidence="2">Ve08.2h10</strain>
    </source>
</reference>
<proteinExistence type="predicted"/>
<dbReference type="Proteomes" id="UP000054538">
    <property type="component" value="Unassembled WGS sequence"/>
</dbReference>
<dbReference type="HOGENOM" id="CLU_2469755_0_0_1"/>
<accession>A0A0D0DD35</accession>
<name>A0A0D0DD35_9AGAM</name>
<organism evidence="1 2">
    <name type="scientific">Paxillus rubicundulus Ve08.2h10</name>
    <dbReference type="NCBI Taxonomy" id="930991"/>
    <lineage>
        <taxon>Eukaryota</taxon>
        <taxon>Fungi</taxon>
        <taxon>Dikarya</taxon>
        <taxon>Basidiomycota</taxon>
        <taxon>Agaricomycotina</taxon>
        <taxon>Agaricomycetes</taxon>
        <taxon>Agaricomycetidae</taxon>
        <taxon>Boletales</taxon>
        <taxon>Paxilineae</taxon>
        <taxon>Paxillaceae</taxon>
        <taxon>Paxillus</taxon>
    </lineage>
</organism>
<dbReference type="EMBL" id="KN826544">
    <property type="protein sequence ID" value="KIK78579.1"/>
    <property type="molecule type" value="Genomic_DNA"/>
</dbReference>
<evidence type="ECO:0000313" key="2">
    <source>
        <dbReference type="Proteomes" id="UP000054538"/>
    </source>
</evidence>
<evidence type="ECO:0000313" key="1">
    <source>
        <dbReference type="EMBL" id="KIK78579.1"/>
    </source>
</evidence>
<gene>
    <name evidence="1" type="ORF">PAXRUDRAFT_16797</name>
</gene>
<dbReference type="InParanoid" id="A0A0D0DD35"/>
<sequence>MSVIARFTPNKCNPANLPSQVHHQLQSTPTPDELRALTDWSCAPAAAKLLNRVKHKQEVNEQIITAQAQDDEIVYQSLSAGQQPFHAF</sequence>
<protein>
    <submittedName>
        <fullName evidence="1">Uncharacterized protein</fullName>
    </submittedName>
</protein>
<keyword evidence="2" id="KW-1185">Reference proteome</keyword>
<dbReference type="AlphaFoldDB" id="A0A0D0DD35"/>